<protein>
    <submittedName>
        <fullName evidence="3">Energy transducer TonB</fullName>
    </submittedName>
</protein>
<sequence>MPGIQGIAAVKTNWLFNLAMCLGLSLFPTVSLAAPKEYVLAPQSKWVVDWSQDNCTLVRDFGSKEHPFLFGLQTYAPGYSFQVTLAGKEATALRGSSALTVAFGRGTPVSIRGRQAGTTDIYGPALTFTARIADTVRDDSEPEEITARSYPDLEMEKRIDHVTVESPSTRVVLQTGSMSSPMNAIRKCTDDLMRQLGLDTEVLHNLSQPVRPINGAVWARIIQSEFPVELAMQQRDARVILRVVVDAQGSPTRCDAFQRLSNTDFNDRACSIIMHLAKFEPAQDENGVPTPSIYSQNIIYRQKY</sequence>
<comment type="caution">
    <text evidence="3">The sequence shown here is derived from an EMBL/GenBank/DDBJ whole genome shotgun (WGS) entry which is preliminary data.</text>
</comment>
<keyword evidence="4" id="KW-1185">Reference proteome</keyword>
<dbReference type="Pfam" id="PF03544">
    <property type="entry name" value="TonB_C"/>
    <property type="match status" value="1"/>
</dbReference>
<dbReference type="EMBL" id="JANZXA010000016">
    <property type="protein sequence ID" value="MCT2401633.1"/>
    <property type="molecule type" value="Genomic_DNA"/>
</dbReference>
<feature type="domain" description="TonB C-terminal" evidence="2">
    <location>
        <begin position="224"/>
        <end position="301"/>
    </location>
</feature>
<name>A0ABT2I9Y3_9SPHN</name>
<evidence type="ECO:0000256" key="1">
    <source>
        <dbReference type="SAM" id="SignalP"/>
    </source>
</evidence>
<evidence type="ECO:0000259" key="2">
    <source>
        <dbReference type="Pfam" id="PF03544"/>
    </source>
</evidence>
<proteinExistence type="predicted"/>
<keyword evidence="1" id="KW-0732">Signal</keyword>
<evidence type="ECO:0000313" key="3">
    <source>
        <dbReference type="EMBL" id="MCT2401633.1"/>
    </source>
</evidence>
<organism evidence="3 4">
    <name type="scientific">Novosphingobium mangrovi</name>
    <name type="common">ex Huang et al. 2023</name>
    <dbReference type="NCBI Taxonomy" id="2976432"/>
    <lineage>
        <taxon>Bacteria</taxon>
        <taxon>Pseudomonadati</taxon>
        <taxon>Pseudomonadota</taxon>
        <taxon>Alphaproteobacteria</taxon>
        <taxon>Sphingomonadales</taxon>
        <taxon>Sphingomonadaceae</taxon>
        <taxon>Novosphingobium</taxon>
    </lineage>
</organism>
<accession>A0ABT2I9Y3</accession>
<dbReference type="SUPFAM" id="SSF74653">
    <property type="entry name" value="TolA/TonB C-terminal domain"/>
    <property type="match status" value="1"/>
</dbReference>
<evidence type="ECO:0000313" key="4">
    <source>
        <dbReference type="Proteomes" id="UP001165583"/>
    </source>
</evidence>
<dbReference type="InterPro" id="IPR037682">
    <property type="entry name" value="TonB_C"/>
</dbReference>
<dbReference type="RefSeq" id="WP_260047658.1">
    <property type="nucleotide sequence ID" value="NZ_JANZXA010000016.1"/>
</dbReference>
<dbReference type="Gene3D" id="3.30.1150.10">
    <property type="match status" value="1"/>
</dbReference>
<gene>
    <name evidence="3" type="ORF">NZK81_18935</name>
</gene>
<dbReference type="Proteomes" id="UP001165583">
    <property type="component" value="Unassembled WGS sequence"/>
</dbReference>
<reference evidence="3" key="1">
    <citation type="submission" date="2022-09" db="EMBL/GenBank/DDBJ databases">
        <title>Novosphingobium sp. Nov., a polycyclic aromatic hydrocarbon-degrading bacterium isolated form mangrove sediments in HongKong.</title>
        <authorList>
            <person name="Hu Z."/>
        </authorList>
    </citation>
    <scope>NUCLEOTIDE SEQUENCE</scope>
    <source>
        <strain evidence="3">HK4-1</strain>
    </source>
</reference>
<feature type="chain" id="PRO_5045131297" evidence="1">
    <location>
        <begin position="34"/>
        <end position="304"/>
    </location>
</feature>
<feature type="signal peptide" evidence="1">
    <location>
        <begin position="1"/>
        <end position="33"/>
    </location>
</feature>